<evidence type="ECO:0000256" key="1">
    <source>
        <dbReference type="ARBA" id="ARBA00023015"/>
    </source>
</evidence>
<feature type="domain" description="HTH araC/xylS-type" evidence="4">
    <location>
        <begin position="232"/>
        <end position="330"/>
    </location>
</feature>
<dbReference type="Proteomes" id="UP000736583">
    <property type="component" value="Unassembled WGS sequence"/>
</dbReference>
<evidence type="ECO:0000313" key="5">
    <source>
        <dbReference type="EMBL" id="MBU5591583.1"/>
    </source>
</evidence>
<evidence type="ECO:0000259" key="4">
    <source>
        <dbReference type="PROSITE" id="PS01124"/>
    </source>
</evidence>
<dbReference type="EMBL" id="JAHLQL010000001">
    <property type="protein sequence ID" value="MBU5591583.1"/>
    <property type="molecule type" value="Genomic_DNA"/>
</dbReference>
<organism evidence="5 6">
    <name type="scientific">Clostridium simiarum</name>
    <dbReference type="NCBI Taxonomy" id="2841506"/>
    <lineage>
        <taxon>Bacteria</taxon>
        <taxon>Bacillati</taxon>
        <taxon>Bacillota</taxon>
        <taxon>Clostridia</taxon>
        <taxon>Eubacteriales</taxon>
        <taxon>Clostridiaceae</taxon>
        <taxon>Clostridium</taxon>
    </lineage>
</organism>
<dbReference type="RefSeq" id="WP_216456529.1">
    <property type="nucleotide sequence ID" value="NZ_JAHLQL010000001.1"/>
</dbReference>
<name>A0ABS6EZC7_9CLOT</name>
<keyword evidence="3" id="KW-0804">Transcription</keyword>
<dbReference type="PANTHER" id="PTHR47893:SF1">
    <property type="entry name" value="REGULATORY PROTEIN PCHR"/>
    <property type="match status" value="1"/>
</dbReference>
<accession>A0ABS6EZC7</accession>
<dbReference type="SMART" id="SM00342">
    <property type="entry name" value="HTH_ARAC"/>
    <property type="match status" value="1"/>
</dbReference>
<dbReference type="PROSITE" id="PS00041">
    <property type="entry name" value="HTH_ARAC_FAMILY_1"/>
    <property type="match status" value="1"/>
</dbReference>
<keyword evidence="6" id="KW-1185">Reference proteome</keyword>
<keyword evidence="1" id="KW-0805">Transcription regulation</keyword>
<protein>
    <submittedName>
        <fullName evidence="5">AraC family transcriptional regulator</fullName>
    </submittedName>
</protein>
<dbReference type="Pfam" id="PF12833">
    <property type="entry name" value="HTH_18"/>
    <property type="match status" value="1"/>
</dbReference>
<proteinExistence type="predicted"/>
<sequence>MEESKNINELYFNIMEDRFLTRTITKPTFIEYKVNDYLGSGVLNRVILNKGLEFCLCENHTFNRELLNSDLNEERFIEINYCIDGEATINLEIENQLIHLKKGDLMFYRNYKLPHSQCFNMELNNYSGIIIGLDADELKKFFFPECEEDMLREWDKSIESIFKGNAYFKVKAPAGIEWDMKDLLKYNYNFKDITSLLLCQSKLMEIISKSVSYGVSKRKEINLTKEDKEYIYTAKEILIKNIECPPSIEELAEMCNTNSYKLKKGFKEVFNNTPYGYLREVRMYKGKYLIENTDKSIAEIASSVGYANPSKFSEAFKSKFNITPSECRKVNKNIENRK</sequence>
<dbReference type="PANTHER" id="PTHR47893">
    <property type="entry name" value="REGULATORY PROTEIN PCHR"/>
    <property type="match status" value="1"/>
</dbReference>
<dbReference type="InterPro" id="IPR018062">
    <property type="entry name" value="HTH_AraC-typ_CS"/>
</dbReference>
<evidence type="ECO:0000256" key="3">
    <source>
        <dbReference type="ARBA" id="ARBA00023163"/>
    </source>
</evidence>
<reference evidence="5 6" key="1">
    <citation type="submission" date="2021-06" db="EMBL/GenBank/DDBJ databases">
        <authorList>
            <person name="Sun Q."/>
            <person name="Li D."/>
        </authorList>
    </citation>
    <scope>NUCLEOTIDE SEQUENCE [LARGE SCALE GENOMIC DNA]</scope>
    <source>
        <strain evidence="5 6">MSJ-4</strain>
    </source>
</reference>
<gene>
    <name evidence="5" type="ORF">KQI89_07380</name>
</gene>
<dbReference type="InterPro" id="IPR018060">
    <property type="entry name" value="HTH_AraC"/>
</dbReference>
<evidence type="ECO:0000313" key="6">
    <source>
        <dbReference type="Proteomes" id="UP000736583"/>
    </source>
</evidence>
<comment type="caution">
    <text evidence="5">The sequence shown here is derived from an EMBL/GenBank/DDBJ whole genome shotgun (WGS) entry which is preliminary data.</text>
</comment>
<evidence type="ECO:0000256" key="2">
    <source>
        <dbReference type="ARBA" id="ARBA00023125"/>
    </source>
</evidence>
<keyword evidence="2" id="KW-0238">DNA-binding</keyword>
<dbReference type="PROSITE" id="PS01124">
    <property type="entry name" value="HTH_ARAC_FAMILY_2"/>
    <property type="match status" value="1"/>
</dbReference>
<dbReference type="InterPro" id="IPR053142">
    <property type="entry name" value="PchR_regulatory_protein"/>
</dbReference>